<organism evidence="2 3">
    <name type="scientific">Daphnia magna</name>
    <dbReference type="NCBI Taxonomy" id="35525"/>
    <lineage>
        <taxon>Eukaryota</taxon>
        <taxon>Metazoa</taxon>
        <taxon>Ecdysozoa</taxon>
        <taxon>Arthropoda</taxon>
        <taxon>Crustacea</taxon>
        <taxon>Branchiopoda</taxon>
        <taxon>Diplostraca</taxon>
        <taxon>Cladocera</taxon>
        <taxon>Anomopoda</taxon>
        <taxon>Daphniidae</taxon>
        <taxon>Daphnia</taxon>
    </lineage>
</organism>
<keyword evidence="3" id="KW-1185">Reference proteome</keyword>
<keyword evidence="1" id="KW-0812">Transmembrane</keyword>
<dbReference type="AlphaFoldDB" id="A0A164GWZ3"/>
<sequence>MMWFIVNQFFFFVFVPSSFLIFRTIRLGLKTGYDNVRQIPDTPCIHLVSLHTVKRKKKIRQKSRVELKMEAHKHNAQ</sequence>
<comment type="caution">
    <text evidence="2">The sequence shown here is derived from an EMBL/GenBank/DDBJ whole genome shotgun (WGS) entry which is preliminary data.</text>
</comment>
<accession>A0A164GWZ3</accession>
<feature type="transmembrane region" description="Helical" evidence="1">
    <location>
        <begin position="6"/>
        <end position="25"/>
    </location>
</feature>
<name>A0A164GWZ3_9CRUS</name>
<proteinExistence type="predicted"/>
<dbReference type="Proteomes" id="UP000076858">
    <property type="component" value="Unassembled WGS sequence"/>
</dbReference>
<reference evidence="2 3" key="1">
    <citation type="submission" date="2016-03" db="EMBL/GenBank/DDBJ databases">
        <title>EvidentialGene: Evidence-directed Construction of Genes on Genomes.</title>
        <authorList>
            <person name="Gilbert D.G."/>
            <person name="Choi J.-H."/>
            <person name="Mockaitis K."/>
            <person name="Colbourne J."/>
            <person name="Pfrender M."/>
        </authorList>
    </citation>
    <scope>NUCLEOTIDE SEQUENCE [LARGE SCALE GENOMIC DNA]</scope>
    <source>
        <strain evidence="2 3">Xinb3</strain>
        <tissue evidence="2">Complete organism</tissue>
    </source>
</reference>
<dbReference type="EMBL" id="LRGB01013580">
    <property type="protein sequence ID" value="KZR99456.1"/>
    <property type="molecule type" value="Genomic_DNA"/>
</dbReference>
<protein>
    <submittedName>
        <fullName evidence="2">Uncharacterized protein</fullName>
    </submittedName>
</protein>
<evidence type="ECO:0000313" key="2">
    <source>
        <dbReference type="EMBL" id="KZR99456.1"/>
    </source>
</evidence>
<evidence type="ECO:0000256" key="1">
    <source>
        <dbReference type="SAM" id="Phobius"/>
    </source>
</evidence>
<keyword evidence="1" id="KW-1133">Transmembrane helix</keyword>
<keyword evidence="1" id="KW-0472">Membrane</keyword>
<evidence type="ECO:0000313" key="3">
    <source>
        <dbReference type="Proteomes" id="UP000076858"/>
    </source>
</evidence>
<gene>
    <name evidence="2" type="ORF">APZ42_004660</name>
</gene>